<dbReference type="NCBIfam" id="TIGR01410">
    <property type="entry name" value="tatB"/>
    <property type="match status" value="1"/>
</dbReference>
<proteinExistence type="predicted"/>
<keyword evidence="5" id="KW-0653">Protein transport</keyword>
<reference evidence="10 11" key="1">
    <citation type="submission" date="2017-01" db="EMBL/GenBank/DDBJ databases">
        <title>The cable genome- insights into the physiology and evolution of filamentous bacteria capable of sulfide oxidation via long distance electron transfer.</title>
        <authorList>
            <person name="Schreiber L."/>
            <person name="Bjerg J.T."/>
            <person name="Boggild A."/>
            <person name="Van De Vossenberg J."/>
            <person name="Meysman F."/>
            <person name="Nielsen L.P."/>
            <person name="Schramm A."/>
            <person name="Kjeldsen K.U."/>
        </authorList>
    </citation>
    <scope>NUCLEOTIDE SEQUENCE [LARGE SCALE GENOMIC DNA]</scope>
    <source>
        <strain evidence="10">A5</strain>
    </source>
</reference>
<dbReference type="PRINTS" id="PR01506">
    <property type="entry name" value="TATBPROTEIN"/>
</dbReference>
<dbReference type="PANTHER" id="PTHR33162">
    <property type="entry name" value="SEC-INDEPENDENT PROTEIN TRANSLOCASE PROTEIN TATA, CHLOROPLASTIC"/>
    <property type="match status" value="1"/>
</dbReference>
<keyword evidence="11" id="KW-1185">Reference proteome</keyword>
<dbReference type="InterPro" id="IPR003369">
    <property type="entry name" value="TatA/B/E"/>
</dbReference>
<dbReference type="EMBL" id="MTKS01000007">
    <property type="protein sequence ID" value="RWX52477.1"/>
    <property type="molecule type" value="Genomic_DNA"/>
</dbReference>
<dbReference type="Pfam" id="PF02416">
    <property type="entry name" value="TatA_B_E"/>
    <property type="match status" value="1"/>
</dbReference>
<gene>
    <name evidence="10" type="ORF">VU01_10072</name>
</gene>
<evidence type="ECO:0000256" key="9">
    <source>
        <dbReference type="SAM" id="MobiDB-lite"/>
    </source>
</evidence>
<accession>A0A444JHJ4</accession>
<evidence type="ECO:0000256" key="2">
    <source>
        <dbReference type="ARBA" id="ARBA00022448"/>
    </source>
</evidence>
<evidence type="ECO:0000256" key="8">
    <source>
        <dbReference type="ARBA" id="ARBA00023136"/>
    </source>
</evidence>
<evidence type="ECO:0000256" key="6">
    <source>
        <dbReference type="ARBA" id="ARBA00022989"/>
    </source>
</evidence>
<keyword evidence="4" id="KW-0812">Transmembrane</keyword>
<evidence type="ECO:0000256" key="3">
    <source>
        <dbReference type="ARBA" id="ARBA00022475"/>
    </source>
</evidence>
<evidence type="ECO:0000256" key="7">
    <source>
        <dbReference type="ARBA" id="ARBA00023010"/>
    </source>
</evidence>
<feature type="region of interest" description="Disordered" evidence="9">
    <location>
        <begin position="110"/>
        <end position="170"/>
    </location>
</feature>
<organism evidence="10 11">
    <name type="scientific">Candidatus Electrothrix marina</name>
    <dbReference type="NCBI Taxonomy" id="1859130"/>
    <lineage>
        <taxon>Bacteria</taxon>
        <taxon>Pseudomonadati</taxon>
        <taxon>Thermodesulfobacteriota</taxon>
        <taxon>Desulfobulbia</taxon>
        <taxon>Desulfobulbales</taxon>
        <taxon>Desulfobulbaceae</taxon>
        <taxon>Candidatus Electrothrix</taxon>
    </lineage>
</organism>
<comment type="caution">
    <text evidence="10">The sequence shown here is derived from an EMBL/GenBank/DDBJ whole genome shotgun (WGS) entry which is preliminary data.</text>
</comment>
<keyword evidence="3" id="KW-1003">Cell membrane</keyword>
<evidence type="ECO:0000256" key="5">
    <source>
        <dbReference type="ARBA" id="ARBA00022927"/>
    </source>
</evidence>
<evidence type="ECO:0000313" key="11">
    <source>
        <dbReference type="Proteomes" id="UP000288892"/>
    </source>
</evidence>
<keyword evidence="2" id="KW-0813">Transport</keyword>
<dbReference type="AlphaFoldDB" id="A0A444JHJ4"/>
<evidence type="ECO:0000256" key="1">
    <source>
        <dbReference type="ARBA" id="ARBA00004167"/>
    </source>
</evidence>
<dbReference type="Gene3D" id="1.20.5.3310">
    <property type="match status" value="1"/>
</dbReference>
<protein>
    <submittedName>
        <fullName evidence="10">Sec-independent protein translocase protein TatB</fullName>
    </submittedName>
</protein>
<evidence type="ECO:0000313" key="10">
    <source>
        <dbReference type="EMBL" id="RWX52477.1"/>
    </source>
</evidence>
<name>A0A444JHJ4_9BACT</name>
<keyword evidence="6" id="KW-1133">Transmembrane helix</keyword>
<dbReference type="GO" id="GO:0043953">
    <property type="term" value="P:protein transport by the Tat complex"/>
    <property type="evidence" value="ECO:0007669"/>
    <property type="project" value="InterPro"/>
</dbReference>
<keyword evidence="8" id="KW-0472">Membrane</keyword>
<dbReference type="InterPro" id="IPR018448">
    <property type="entry name" value="TatB"/>
</dbReference>
<sequence>MFGIGLPEMIVILAVALIVVGPDKLPELARSLAKGVNELKNIMNQVKESLNEETKIVSSVQHDLQQTAGQMKTHLLEDVTRNPNQWKQEGEVAPASDIVEGDEAIEVEIESLAPRSWEEETAPVLQKGSISDQQTEVIEGGADNKPEQHEAESNNTPDDDTSALRPSSVA</sequence>
<feature type="compositionally biased region" description="Basic and acidic residues" evidence="9">
    <location>
        <begin position="142"/>
        <end position="152"/>
    </location>
</feature>
<keyword evidence="7" id="KW-0811">Translocation</keyword>
<dbReference type="Proteomes" id="UP000288892">
    <property type="component" value="Unassembled WGS sequence"/>
</dbReference>
<dbReference type="GO" id="GO:0016020">
    <property type="term" value="C:membrane"/>
    <property type="evidence" value="ECO:0007669"/>
    <property type="project" value="UniProtKB-SubCell"/>
</dbReference>
<dbReference type="GO" id="GO:0008320">
    <property type="term" value="F:protein transmembrane transporter activity"/>
    <property type="evidence" value="ECO:0007669"/>
    <property type="project" value="InterPro"/>
</dbReference>
<comment type="subcellular location">
    <subcellularLocation>
        <location evidence="1">Membrane</location>
        <topology evidence="1">Single-pass membrane protein</topology>
    </subcellularLocation>
</comment>
<dbReference type="PANTHER" id="PTHR33162:SF1">
    <property type="entry name" value="SEC-INDEPENDENT PROTEIN TRANSLOCASE PROTEIN TATA, CHLOROPLASTIC"/>
    <property type="match status" value="1"/>
</dbReference>
<evidence type="ECO:0000256" key="4">
    <source>
        <dbReference type="ARBA" id="ARBA00022692"/>
    </source>
</evidence>